<protein>
    <recommendedName>
        <fullName evidence="1">non-specific serine/threonine protein kinase</fullName>
        <ecNumber evidence="1">2.7.11.1</ecNumber>
    </recommendedName>
</protein>
<dbReference type="InterPro" id="IPR017441">
    <property type="entry name" value="Protein_kinase_ATP_BS"/>
</dbReference>
<dbReference type="EC" id="2.7.11.1" evidence="1"/>
<dbReference type="EMBL" id="FONV01000009">
    <property type="protein sequence ID" value="SFF38244.1"/>
    <property type="molecule type" value="Genomic_DNA"/>
</dbReference>
<sequence length="522" mass="55074">MSAGVARTVAGRYRLVRELGRGGMGAVWHAHDELLGRDVAVKEIHLLGATADSADPSAPRVLREARAAAQLKHPGIITVHDVVVDDGRPWIVMELVGGSSLSQVIDDGVVSERRAALIGLRVLDALGAAHRNGVLHRDVKPPNILLDGDRVVLTDFGIAAIRGATALTATGQMIGSPAYLAPERINGAAASAAGDLWALGVTLYAAVTGRSPFQRDDVLATFGAVLTTEPARPDGADRLWPVIRGLLAKDPGRRMTAKPAAEPSPPVRTGRASGPVVPLSPGETADPDTGTTLERQAPTRRGRRTSWIAGAALFCLVVAGAFAGEYLARTDRDRTGDAVSTPGPSSASRAPASASVPPSAAVTPSPPAGFRTVQFRGAFTFAVPEKWTGRDDHWNGDGSGAATAKMLITQERVGAGESALTHVTRQDEGQAEYYYHRRIRLAATTAPAGGASAAEWEYTTTHTNYSALGYGHSITRAVALPNGEIYLFTVFVDADTRAALDRDWARWKPTLTRILDSVRRAG</sequence>
<keyword evidence="6 7" id="KW-0067">ATP-binding</keyword>
<dbReference type="Gene3D" id="1.10.510.10">
    <property type="entry name" value="Transferase(Phosphotransferase) domain 1"/>
    <property type="match status" value="1"/>
</dbReference>
<organism evidence="11 12">
    <name type="scientific">Actinoplanes philippinensis</name>
    <dbReference type="NCBI Taxonomy" id="35752"/>
    <lineage>
        <taxon>Bacteria</taxon>
        <taxon>Bacillati</taxon>
        <taxon>Actinomycetota</taxon>
        <taxon>Actinomycetes</taxon>
        <taxon>Micromonosporales</taxon>
        <taxon>Micromonosporaceae</taxon>
        <taxon>Actinoplanes</taxon>
    </lineage>
</organism>
<evidence type="ECO:0000256" key="8">
    <source>
        <dbReference type="SAM" id="MobiDB-lite"/>
    </source>
</evidence>
<reference evidence="11 12" key="1">
    <citation type="submission" date="2016-10" db="EMBL/GenBank/DDBJ databases">
        <authorList>
            <person name="de Groot N.N."/>
        </authorList>
    </citation>
    <scope>NUCLEOTIDE SEQUENCE [LARGE SCALE GENOMIC DNA]</scope>
    <source>
        <strain evidence="11 12">DSM 43019</strain>
    </source>
</reference>
<evidence type="ECO:0000256" key="5">
    <source>
        <dbReference type="ARBA" id="ARBA00022777"/>
    </source>
</evidence>
<dbReference type="Proteomes" id="UP000199645">
    <property type="component" value="Unassembled WGS sequence"/>
</dbReference>
<feature type="compositionally biased region" description="Low complexity" evidence="8">
    <location>
        <begin position="340"/>
        <end position="363"/>
    </location>
</feature>
<feature type="transmembrane region" description="Helical" evidence="9">
    <location>
        <begin position="307"/>
        <end position="328"/>
    </location>
</feature>
<evidence type="ECO:0000259" key="10">
    <source>
        <dbReference type="PROSITE" id="PS50011"/>
    </source>
</evidence>
<dbReference type="CDD" id="cd14014">
    <property type="entry name" value="STKc_PknB_like"/>
    <property type="match status" value="1"/>
</dbReference>
<evidence type="ECO:0000256" key="2">
    <source>
        <dbReference type="ARBA" id="ARBA00022527"/>
    </source>
</evidence>
<name>A0A1I2I7N3_9ACTN</name>
<keyword evidence="2 11" id="KW-0723">Serine/threonine-protein kinase</keyword>
<dbReference type="PROSITE" id="PS00108">
    <property type="entry name" value="PROTEIN_KINASE_ST"/>
    <property type="match status" value="1"/>
</dbReference>
<gene>
    <name evidence="11" type="ORF">SAMN05421541_109396</name>
</gene>
<feature type="region of interest" description="Disordered" evidence="8">
    <location>
        <begin position="251"/>
        <end position="302"/>
    </location>
</feature>
<accession>A0A1I2I7N3</accession>
<dbReference type="SMART" id="SM00220">
    <property type="entry name" value="S_TKc"/>
    <property type="match status" value="1"/>
</dbReference>
<dbReference type="InterPro" id="IPR000719">
    <property type="entry name" value="Prot_kinase_dom"/>
</dbReference>
<keyword evidence="9" id="KW-0812">Transmembrane</keyword>
<evidence type="ECO:0000256" key="4">
    <source>
        <dbReference type="ARBA" id="ARBA00022741"/>
    </source>
</evidence>
<evidence type="ECO:0000256" key="9">
    <source>
        <dbReference type="SAM" id="Phobius"/>
    </source>
</evidence>
<dbReference type="RefSeq" id="WP_093618205.1">
    <property type="nucleotide sequence ID" value="NZ_BOMT01000052.1"/>
</dbReference>
<dbReference type="PROSITE" id="PS00107">
    <property type="entry name" value="PROTEIN_KINASE_ATP"/>
    <property type="match status" value="1"/>
</dbReference>
<evidence type="ECO:0000313" key="11">
    <source>
        <dbReference type="EMBL" id="SFF38244.1"/>
    </source>
</evidence>
<dbReference type="InterPro" id="IPR008271">
    <property type="entry name" value="Ser/Thr_kinase_AS"/>
</dbReference>
<keyword evidence="3" id="KW-0808">Transferase</keyword>
<evidence type="ECO:0000256" key="1">
    <source>
        <dbReference type="ARBA" id="ARBA00012513"/>
    </source>
</evidence>
<dbReference type="OrthoDB" id="3274862at2"/>
<evidence type="ECO:0000256" key="3">
    <source>
        <dbReference type="ARBA" id="ARBA00022679"/>
    </source>
</evidence>
<keyword evidence="12" id="KW-1185">Reference proteome</keyword>
<dbReference type="GO" id="GO:0005524">
    <property type="term" value="F:ATP binding"/>
    <property type="evidence" value="ECO:0007669"/>
    <property type="project" value="UniProtKB-UniRule"/>
</dbReference>
<dbReference type="PROSITE" id="PS50011">
    <property type="entry name" value="PROTEIN_KINASE_DOM"/>
    <property type="match status" value="1"/>
</dbReference>
<feature type="region of interest" description="Disordered" evidence="8">
    <location>
        <begin position="332"/>
        <end position="367"/>
    </location>
</feature>
<keyword evidence="9" id="KW-0472">Membrane</keyword>
<evidence type="ECO:0000256" key="7">
    <source>
        <dbReference type="PROSITE-ProRule" id="PRU10141"/>
    </source>
</evidence>
<dbReference type="SUPFAM" id="SSF56112">
    <property type="entry name" value="Protein kinase-like (PK-like)"/>
    <property type="match status" value="1"/>
</dbReference>
<dbReference type="GO" id="GO:0004674">
    <property type="term" value="F:protein serine/threonine kinase activity"/>
    <property type="evidence" value="ECO:0007669"/>
    <property type="project" value="UniProtKB-KW"/>
</dbReference>
<proteinExistence type="predicted"/>
<keyword evidence="4 7" id="KW-0547">Nucleotide-binding</keyword>
<dbReference type="AlphaFoldDB" id="A0A1I2I7N3"/>
<feature type="domain" description="Protein kinase" evidence="10">
    <location>
        <begin position="13"/>
        <end position="267"/>
    </location>
</feature>
<evidence type="ECO:0000313" key="12">
    <source>
        <dbReference type="Proteomes" id="UP000199645"/>
    </source>
</evidence>
<dbReference type="PANTHER" id="PTHR43289:SF6">
    <property type="entry name" value="SERINE_THREONINE-PROTEIN KINASE NEKL-3"/>
    <property type="match status" value="1"/>
</dbReference>
<evidence type="ECO:0000256" key="6">
    <source>
        <dbReference type="ARBA" id="ARBA00022840"/>
    </source>
</evidence>
<feature type="binding site" evidence="7">
    <location>
        <position position="42"/>
    </location>
    <ligand>
        <name>ATP</name>
        <dbReference type="ChEBI" id="CHEBI:30616"/>
    </ligand>
</feature>
<dbReference type="PANTHER" id="PTHR43289">
    <property type="entry name" value="MITOGEN-ACTIVATED PROTEIN KINASE KINASE KINASE 20-RELATED"/>
    <property type="match status" value="1"/>
</dbReference>
<dbReference type="Gene3D" id="3.30.200.20">
    <property type="entry name" value="Phosphorylase Kinase, domain 1"/>
    <property type="match status" value="1"/>
</dbReference>
<keyword evidence="5 11" id="KW-0418">Kinase</keyword>
<dbReference type="Pfam" id="PF00069">
    <property type="entry name" value="Pkinase"/>
    <property type="match status" value="1"/>
</dbReference>
<keyword evidence="9" id="KW-1133">Transmembrane helix</keyword>
<dbReference type="STRING" id="35752.SAMN05421541_109396"/>
<dbReference type="InterPro" id="IPR011009">
    <property type="entry name" value="Kinase-like_dom_sf"/>
</dbReference>